<feature type="domain" description="Methyltransferase FkbM" evidence="1">
    <location>
        <begin position="77"/>
        <end position="238"/>
    </location>
</feature>
<dbReference type="Pfam" id="PF05050">
    <property type="entry name" value="Methyltransf_21"/>
    <property type="match status" value="1"/>
</dbReference>
<reference evidence="2 3" key="1">
    <citation type="submission" date="2020-02" db="EMBL/GenBank/DDBJ databases">
        <title>Pseudoroseicyclus tamarix, sp. nov., isolated from offshore sediment of a Tamarix chinensis forest.</title>
        <authorList>
            <person name="Gai Y."/>
        </authorList>
    </citation>
    <scope>NUCLEOTIDE SEQUENCE [LARGE SCALE GENOMIC DNA]</scope>
    <source>
        <strain evidence="2 3">CLL3-39</strain>
    </source>
</reference>
<organism evidence="2 3">
    <name type="scientific">Pseudoroseicyclus tamaricis</name>
    <dbReference type="NCBI Taxonomy" id="2705421"/>
    <lineage>
        <taxon>Bacteria</taxon>
        <taxon>Pseudomonadati</taxon>
        <taxon>Pseudomonadota</taxon>
        <taxon>Alphaproteobacteria</taxon>
        <taxon>Rhodobacterales</taxon>
        <taxon>Paracoccaceae</taxon>
        <taxon>Pseudoroseicyclus</taxon>
    </lineage>
</organism>
<protein>
    <submittedName>
        <fullName evidence="2">FkbM family methyltransferase</fullName>
    </submittedName>
</protein>
<keyword evidence="3" id="KW-1185">Reference proteome</keyword>
<dbReference type="SUPFAM" id="SSF53335">
    <property type="entry name" value="S-adenosyl-L-methionine-dependent methyltransferases"/>
    <property type="match status" value="1"/>
</dbReference>
<gene>
    <name evidence="2" type="ORF">GZA08_16235</name>
</gene>
<dbReference type="GO" id="GO:0005737">
    <property type="term" value="C:cytoplasm"/>
    <property type="evidence" value="ECO:0007669"/>
    <property type="project" value="GOC"/>
</dbReference>
<dbReference type="NCBIfam" id="TIGR01444">
    <property type="entry name" value="fkbM_fam"/>
    <property type="match status" value="1"/>
</dbReference>
<dbReference type="Proteomes" id="UP000474757">
    <property type="component" value="Unassembled WGS sequence"/>
</dbReference>
<dbReference type="InterPro" id="IPR053202">
    <property type="entry name" value="EGF_Rcpt_Signaling_Reg"/>
</dbReference>
<dbReference type="Gene3D" id="3.40.50.150">
    <property type="entry name" value="Vaccinia Virus protein VP39"/>
    <property type="match status" value="1"/>
</dbReference>
<dbReference type="RefSeq" id="WP_163895579.1">
    <property type="nucleotide sequence ID" value="NZ_JAAFYS010000004.1"/>
</dbReference>
<keyword evidence="2" id="KW-0489">Methyltransferase</keyword>
<keyword evidence="2" id="KW-0808">Transferase</keyword>
<dbReference type="PANTHER" id="PTHR34009:SF2">
    <property type="entry name" value="PROTEIN STAR"/>
    <property type="match status" value="1"/>
</dbReference>
<dbReference type="GO" id="GO:0008168">
    <property type="term" value="F:methyltransferase activity"/>
    <property type="evidence" value="ECO:0007669"/>
    <property type="project" value="UniProtKB-KW"/>
</dbReference>
<dbReference type="PANTHER" id="PTHR34009">
    <property type="entry name" value="PROTEIN STAR"/>
    <property type="match status" value="1"/>
</dbReference>
<dbReference type="GO" id="GO:0016197">
    <property type="term" value="P:endosomal transport"/>
    <property type="evidence" value="ECO:0007669"/>
    <property type="project" value="TreeGrafter"/>
</dbReference>
<dbReference type="GO" id="GO:0005886">
    <property type="term" value="C:plasma membrane"/>
    <property type="evidence" value="ECO:0007669"/>
    <property type="project" value="TreeGrafter"/>
</dbReference>
<evidence type="ECO:0000259" key="1">
    <source>
        <dbReference type="Pfam" id="PF05050"/>
    </source>
</evidence>
<dbReference type="InterPro" id="IPR029063">
    <property type="entry name" value="SAM-dependent_MTases_sf"/>
</dbReference>
<dbReference type="AlphaFoldDB" id="A0A6B2K0P6"/>
<dbReference type="GO" id="GO:0032259">
    <property type="term" value="P:methylation"/>
    <property type="evidence" value="ECO:0007669"/>
    <property type="project" value="UniProtKB-KW"/>
</dbReference>
<dbReference type="InterPro" id="IPR006342">
    <property type="entry name" value="FkbM_mtfrase"/>
</dbReference>
<accession>A0A6B2K0P6</accession>
<proteinExistence type="predicted"/>
<dbReference type="GO" id="GO:0006888">
    <property type="term" value="P:endoplasmic reticulum to Golgi vesicle-mediated transport"/>
    <property type="evidence" value="ECO:0007669"/>
    <property type="project" value="TreeGrafter"/>
</dbReference>
<dbReference type="EMBL" id="JAAGAB010000004">
    <property type="protein sequence ID" value="NDV02519.1"/>
    <property type="molecule type" value="Genomic_DNA"/>
</dbReference>
<evidence type="ECO:0000313" key="3">
    <source>
        <dbReference type="Proteomes" id="UP000474757"/>
    </source>
</evidence>
<evidence type="ECO:0000313" key="2">
    <source>
        <dbReference type="EMBL" id="NDV02519.1"/>
    </source>
</evidence>
<sequence length="255" mass="27815">MTPEARLEAARAEVRQALREAGAALKGERGRRRGALNRTIHEARGMLEPGYPYRSQAGQDAVVDAIFGRKQGGTFLDIGGYDGVTGSNTLFLERHRGWRGALVEPVPAQLEKAKAARRCPCLRYAVAAEAGEAEFIEIAEGYTQMSGLSGSYDEGLLRKVRADPRHREAVIRVETRTLSGLLEETGLEHPDFISLDIEGGEVAALAAFPFARHRVGLWAIENNSGTGEIGRIMRAAGYALAEFCGPDEIWRLPDL</sequence>
<name>A0A6B2K0P6_9RHOB</name>
<comment type="caution">
    <text evidence="2">The sequence shown here is derived from an EMBL/GenBank/DDBJ whole genome shotgun (WGS) entry which is preliminary data.</text>
</comment>